<comment type="caution">
    <text evidence="2">The sequence shown here is derived from an EMBL/GenBank/DDBJ whole genome shotgun (WGS) entry which is preliminary data.</text>
</comment>
<evidence type="ECO:0000259" key="1">
    <source>
        <dbReference type="Pfam" id="PF08241"/>
    </source>
</evidence>
<keyword evidence="2" id="KW-0489">Methyltransferase</keyword>
<dbReference type="Pfam" id="PF08241">
    <property type="entry name" value="Methyltransf_11"/>
    <property type="match status" value="1"/>
</dbReference>
<dbReference type="SUPFAM" id="SSF53335">
    <property type="entry name" value="S-adenosyl-L-methionine-dependent methyltransferases"/>
    <property type="match status" value="1"/>
</dbReference>
<dbReference type="Proteomes" id="UP000549009">
    <property type="component" value="Unassembled WGS sequence"/>
</dbReference>
<name>A0A7W8B6J5_STRST</name>
<dbReference type="AlphaFoldDB" id="A0A7W8B6J5"/>
<dbReference type="EMBL" id="JACHJD010000037">
    <property type="protein sequence ID" value="MBB5109762.1"/>
    <property type="molecule type" value="Genomic_DNA"/>
</dbReference>
<dbReference type="InterPro" id="IPR029063">
    <property type="entry name" value="SAM-dependent_MTases_sf"/>
</dbReference>
<organism evidence="2 3">
    <name type="scientific">Streptomyces spectabilis</name>
    <dbReference type="NCBI Taxonomy" id="68270"/>
    <lineage>
        <taxon>Bacteria</taxon>
        <taxon>Bacillati</taxon>
        <taxon>Actinomycetota</taxon>
        <taxon>Actinomycetes</taxon>
        <taxon>Kitasatosporales</taxon>
        <taxon>Streptomycetaceae</taxon>
        <taxon>Streptomyces</taxon>
    </lineage>
</organism>
<keyword evidence="2" id="KW-0830">Ubiquinone</keyword>
<sequence length="155" mass="17084">MLDIACGAGRWTKVLADKFGNRRVIGLDLSDAMLAAVQLALPGILTVRANALSLPFGTATLGAANCFAALQIMPDPAKVIAEIGRSLKPDGTFTLGTLRPAPRPVQRYFQRRQEEVFRTRSFHFTELETWIHAAGMRICHHIAPACFHFVTARRL</sequence>
<accession>A0A7W8B6J5</accession>
<feature type="domain" description="Methyltransferase type 11" evidence="1">
    <location>
        <begin position="2"/>
        <end position="94"/>
    </location>
</feature>
<dbReference type="CDD" id="cd02440">
    <property type="entry name" value="AdoMet_MTases"/>
    <property type="match status" value="1"/>
</dbReference>
<reference evidence="2 3" key="1">
    <citation type="submission" date="2020-08" db="EMBL/GenBank/DDBJ databases">
        <title>Genomic Encyclopedia of Type Strains, Phase III (KMG-III): the genomes of soil and plant-associated and newly described type strains.</title>
        <authorList>
            <person name="Whitman W."/>
        </authorList>
    </citation>
    <scope>NUCLEOTIDE SEQUENCE [LARGE SCALE GENOMIC DNA]</scope>
    <source>
        <strain evidence="2 3">CECT 3146</strain>
    </source>
</reference>
<gene>
    <name evidence="2" type="ORF">FHS40_008892</name>
</gene>
<dbReference type="PANTHER" id="PTHR43591:SF99">
    <property type="entry name" value="OS06G0646000 PROTEIN"/>
    <property type="match status" value="1"/>
</dbReference>
<dbReference type="GO" id="GO:0008757">
    <property type="term" value="F:S-adenosylmethionine-dependent methyltransferase activity"/>
    <property type="evidence" value="ECO:0007669"/>
    <property type="project" value="InterPro"/>
</dbReference>
<evidence type="ECO:0000313" key="3">
    <source>
        <dbReference type="Proteomes" id="UP000549009"/>
    </source>
</evidence>
<dbReference type="Gene3D" id="3.40.50.150">
    <property type="entry name" value="Vaccinia Virus protein VP39"/>
    <property type="match status" value="1"/>
</dbReference>
<dbReference type="PANTHER" id="PTHR43591">
    <property type="entry name" value="METHYLTRANSFERASE"/>
    <property type="match status" value="1"/>
</dbReference>
<keyword evidence="2" id="KW-0808">Transferase</keyword>
<keyword evidence="3" id="KW-1185">Reference proteome</keyword>
<dbReference type="InterPro" id="IPR013216">
    <property type="entry name" value="Methyltransf_11"/>
</dbReference>
<proteinExistence type="predicted"/>
<evidence type="ECO:0000313" key="2">
    <source>
        <dbReference type="EMBL" id="MBB5109762.1"/>
    </source>
</evidence>
<dbReference type="GO" id="GO:0032259">
    <property type="term" value="P:methylation"/>
    <property type="evidence" value="ECO:0007669"/>
    <property type="project" value="UniProtKB-KW"/>
</dbReference>
<protein>
    <submittedName>
        <fullName evidence="2">Ubiquinone/menaquinone biosynthesis C-methylase UbiE</fullName>
    </submittedName>
</protein>